<dbReference type="AlphaFoldDB" id="A0AAJ0BJ03"/>
<protein>
    <submittedName>
        <fullName evidence="2">Uncharacterized protein</fullName>
    </submittedName>
</protein>
<proteinExistence type="predicted"/>
<comment type="caution">
    <text evidence="2">The sequence shown here is derived from an EMBL/GenBank/DDBJ whole genome shotgun (WGS) entry which is preliminary data.</text>
</comment>
<evidence type="ECO:0000256" key="1">
    <source>
        <dbReference type="SAM" id="MobiDB-lite"/>
    </source>
</evidence>
<reference evidence="2" key="1">
    <citation type="submission" date="2023-06" db="EMBL/GenBank/DDBJ databases">
        <title>Genome-scale phylogeny and comparative genomics of the fungal order Sordariales.</title>
        <authorList>
            <consortium name="Lawrence Berkeley National Laboratory"/>
            <person name="Hensen N."/>
            <person name="Bonometti L."/>
            <person name="Westerberg I."/>
            <person name="Brannstrom I.O."/>
            <person name="Guillou S."/>
            <person name="Cros-Aarteil S."/>
            <person name="Calhoun S."/>
            <person name="Haridas S."/>
            <person name="Kuo A."/>
            <person name="Mondo S."/>
            <person name="Pangilinan J."/>
            <person name="Riley R."/>
            <person name="Labutti K."/>
            <person name="Andreopoulos B."/>
            <person name="Lipzen A."/>
            <person name="Chen C."/>
            <person name="Yanf M."/>
            <person name="Daum C."/>
            <person name="Ng V."/>
            <person name="Clum A."/>
            <person name="Steindorff A."/>
            <person name="Ohm R."/>
            <person name="Martin F."/>
            <person name="Silar P."/>
            <person name="Natvig D."/>
            <person name="Lalanne C."/>
            <person name="Gautier V."/>
            <person name="Ament-Velasquez S.L."/>
            <person name="Kruys A."/>
            <person name="Hutchinson M.I."/>
            <person name="Powell A.J."/>
            <person name="Barry K."/>
            <person name="Miller A.N."/>
            <person name="Grigoriev I.V."/>
            <person name="Debuchy R."/>
            <person name="Gladieux P."/>
            <person name="Thoren M.H."/>
            <person name="Johannesson H."/>
        </authorList>
    </citation>
    <scope>NUCLEOTIDE SEQUENCE</scope>
    <source>
        <strain evidence="2">PSN4</strain>
    </source>
</reference>
<dbReference type="Proteomes" id="UP001239445">
    <property type="component" value="Unassembled WGS sequence"/>
</dbReference>
<sequence length="428" mass="48026">MSLDALLHRAGAALRRNWQRAAKKTRRRRDMTRAGGSNSSSKPQIIHPSLAPEGTAVMGGVGTNGTTAADDVKTITRAEMQETADNQDASMFFAKLPLEIRRQIYREVWGTYLKSRRRVSSSPSLAASSSSARSSYVDASATSYQGADMRLHIYTDGSTRGTFRHTQCRIDCSAATGPDGAADAQVIDPWPFDMEPQNMPPMWFWFAWIMRLHWDKHWKCQHAVMKRWDSRTGSAREAAASPFLPVFLTCKKMYWEAVACLFETVTPVFTSSEDAYRFFIQRPHPFLGSVRSLEFCFTNPNDHLFLAQVQRDVRNDPPPDEAAPAAGTVPHPCMVMPCRLDVFGQQLWRELVEGVQASIPGLRDLDVTIGGRMAHDDALARFGRRHAEGDEEANQEGVDTWTLPGRLAVLFKSEDQLYVQQGTKLIRQ</sequence>
<keyword evidence="3" id="KW-1185">Reference proteome</keyword>
<feature type="region of interest" description="Disordered" evidence="1">
    <location>
        <begin position="17"/>
        <end position="48"/>
    </location>
</feature>
<feature type="compositionally biased region" description="Basic residues" evidence="1">
    <location>
        <begin position="17"/>
        <end position="30"/>
    </location>
</feature>
<dbReference type="PANTHER" id="PTHR38790">
    <property type="entry name" value="2EXR DOMAIN-CONTAINING PROTEIN-RELATED"/>
    <property type="match status" value="1"/>
</dbReference>
<organism evidence="2 3">
    <name type="scientific">Echria macrotheca</name>
    <dbReference type="NCBI Taxonomy" id="438768"/>
    <lineage>
        <taxon>Eukaryota</taxon>
        <taxon>Fungi</taxon>
        <taxon>Dikarya</taxon>
        <taxon>Ascomycota</taxon>
        <taxon>Pezizomycotina</taxon>
        <taxon>Sordariomycetes</taxon>
        <taxon>Sordariomycetidae</taxon>
        <taxon>Sordariales</taxon>
        <taxon>Schizotheciaceae</taxon>
        <taxon>Echria</taxon>
    </lineage>
</organism>
<name>A0AAJ0BJ03_9PEZI</name>
<evidence type="ECO:0000313" key="2">
    <source>
        <dbReference type="EMBL" id="KAK1758852.1"/>
    </source>
</evidence>
<gene>
    <name evidence="2" type="ORF">QBC47DRAFT_356769</name>
</gene>
<evidence type="ECO:0000313" key="3">
    <source>
        <dbReference type="Proteomes" id="UP001239445"/>
    </source>
</evidence>
<dbReference type="EMBL" id="MU839828">
    <property type="protein sequence ID" value="KAK1758852.1"/>
    <property type="molecule type" value="Genomic_DNA"/>
</dbReference>
<accession>A0AAJ0BJ03</accession>